<keyword evidence="3" id="KW-1185">Reference proteome</keyword>
<accession>A0A9P0QW85</accession>
<dbReference type="EMBL" id="CAKXYY010000042">
    <property type="protein sequence ID" value="CAH2355994.1"/>
    <property type="molecule type" value="Genomic_DNA"/>
</dbReference>
<dbReference type="Gene3D" id="3.40.50.1240">
    <property type="entry name" value="Phosphoglycerate mutase-like"/>
    <property type="match status" value="1"/>
</dbReference>
<dbReference type="InterPro" id="IPR013078">
    <property type="entry name" value="His_Pase_superF_clade-1"/>
</dbReference>
<dbReference type="CDD" id="cd07067">
    <property type="entry name" value="HP_PGM_like"/>
    <property type="match status" value="1"/>
</dbReference>
<keyword evidence="1" id="KW-0732">Signal</keyword>
<dbReference type="OrthoDB" id="496981at2759"/>
<feature type="chain" id="PRO_5040386335" evidence="1">
    <location>
        <begin position="20"/>
        <end position="355"/>
    </location>
</feature>
<evidence type="ECO:0000313" key="2">
    <source>
        <dbReference type="EMBL" id="CAH2355994.1"/>
    </source>
</evidence>
<proteinExistence type="predicted"/>
<dbReference type="PANTHER" id="PTHR48100:SF1">
    <property type="entry name" value="HISTIDINE PHOSPHATASE FAMILY PROTEIN-RELATED"/>
    <property type="match status" value="1"/>
</dbReference>
<dbReference type="Proteomes" id="UP000837801">
    <property type="component" value="Unassembled WGS sequence"/>
</dbReference>
<comment type="caution">
    <text evidence="2">The sequence shown here is derived from an EMBL/GenBank/DDBJ whole genome shotgun (WGS) entry which is preliminary data.</text>
</comment>
<dbReference type="InterPro" id="IPR029033">
    <property type="entry name" value="His_PPase_superfam"/>
</dbReference>
<evidence type="ECO:0000313" key="3">
    <source>
        <dbReference type="Proteomes" id="UP000837801"/>
    </source>
</evidence>
<gene>
    <name evidence="2" type="ORF">CLIB1423_42S00122</name>
</gene>
<dbReference type="InterPro" id="IPR050275">
    <property type="entry name" value="PGM_Phosphatase"/>
</dbReference>
<sequence>MRLFQYYIFILSFFDLAFASRRKSSPDIFNNGLLPSHYSVVTGFFKQDDDHTEAEEFDVIKEPNFGLKHDASWSQILDFIDSHNEENFNQGEAYKLMFLARHGEGFHNVAPQNYSHMDWRCFWQVREGDGVVNWYDAELTDSGIEQATSLSNAWNANLQDNKDPVPLPKSYYVSPLRRTSQTFHYTWAAVTEYFTENNAEDFAPVVKELSRETYGIGTESKRHSKSYIHERWPSFKFEKGFSEEDLRWEKDYHESKEHRNYRATLLLNDIFSNDASTVISLTSHSGLISSLLKVIDHRKFPLGTGQMIPVLIKASGPDSFKKPKLTEPWTSFNEQCKDYDSLHENQSVLKLSSPL</sequence>
<dbReference type="GO" id="GO:0016791">
    <property type="term" value="F:phosphatase activity"/>
    <property type="evidence" value="ECO:0007669"/>
    <property type="project" value="TreeGrafter"/>
</dbReference>
<dbReference type="GO" id="GO:0005737">
    <property type="term" value="C:cytoplasm"/>
    <property type="evidence" value="ECO:0007669"/>
    <property type="project" value="TreeGrafter"/>
</dbReference>
<evidence type="ECO:0000256" key="1">
    <source>
        <dbReference type="SAM" id="SignalP"/>
    </source>
</evidence>
<protein>
    <submittedName>
        <fullName evidence="2">Phosphomutase-like protein 3</fullName>
    </submittedName>
</protein>
<feature type="signal peptide" evidence="1">
    <location>
        <begin position="1"/>
        <end position="19"/>
    </location>
</feature>
<organism evidence="2 3">
    <name type="scientific">[Candida] railenensis</name>
    <dbReference type="NCBI Taxonomy" id="45579"/>
    <lineage>
        <taxon>Eukaryota</taxon>
        <taxon>Fungi</taxon>
        <taxon>Dikarya</taxon>
        <taxon>Ascomycota</taxon>
        <taxon>Saccharomycotina</taxon>
        <taxon>Pichiomycetes</taxon>
        <taxon>Debaryomycetaceae</taxon>
        <taxon>Kurtzmaniella</taxon>
    </lineage>
</organism>
<dbReference type="PANTHER" id="PTHR48100">
    <property type="entry name" value="BROAD-SPECIFICITY PHOSPHATASE YOR283W-RELATED"/>
    <property type="match status" value="1"/>
</dbReference>
<dbReference type="AlphaFoldDB" id="A0A9P0QW85"/>
<dbReference type="Pfam" id="PF00300">
    <property type="entry name" value="His_Phos_1"/>
    <property type="match status" value="1"/>
</dbReference>
<dbReference type="SMART" id="SM00855">
    <property type="entry name" value="PGAM"/>
    <property type="match status" value="1"/>
</dbReference>
<reference evidence="2" key="1">
    <citation type="submission" date="2022-03" db="EMBL/GenBank/DDBJ databases">
        <authorList>
            <person name="Legras J.-L."/>
            <person name="Devillers H."/>
            <person name="Grondin C."/>
        </authorList>
    </citation>
    <scope>NUCLEOTIDE SEQUENCE</scope>
    <source>
        <strain evidence="2">CLIB 1423</strain>
    </source>
</reference>
<name>A0A9P0QW85_9ASCO</name>
<dbReference type="SUPFAM" id="SSF53254">
    <property type="entry name" value="Phosphoglycerate mutase-like"/>
    <property type="match status" value="1"/>
</dbReference>